<dbReference type="GO" id="GO:0033567">
    <property type="term" value="P:DNA replication, Okazaki fragment processing"/>
    <property type="evidence" value="ECO:0007669"/>
    <property type="project" value="InterPro"/>
</dbReference>
<dbReference type="Pfam" id="PF02739">
    <property type="entry name" value="5_3_exonuc_N"/>
    <property type="match status" value="1"/>
</dbReference>
<evidence type="ECO:0000313" key="4">
    <source>
        <dbReference type="EnsemblMetazoa" id="GAUT007461-PA"/>
    </source>
</evidence>
<dbReference type="PANTHER" id="PTHR42646:SF2">
    <property type="entry name" value="5'-3' EXONUCLEASE FAMILY PROTEIN"/>
    <property type="match status" value="1"/>
</dbReference>
<keyword evidence="5" id="KW-1185">Reference proteome</keyword>
<dbReference type="GO" id="GO:0003677">
    <property type="term" value="F:DNA binding"/>
    <property type="evidence" value="ECO:0007669"/>
    <property type="project" value="InterPro"/>
</dbReference>
<name>A0A1A9UK86_GLOAU</name>
<feature type="domain" description="5'-3' exonuclease" evidence="3">
    <location>
        <begin position="1"/>
        <end position="110"/>
    </location>
</feature>
<dbReference type="InterPro" id="IPR002421">
    <property type="entry name" value="5-3_exonuclease"/>
</dbReference>
<accession>A0A1A9UK86</accession>
<reference evidence="4" key="1">
    <citation type="submission" date="2020-05" db="UniProtKB">
        <authorList>
            <consortium name="EnsemblMetazoa"/>
        </authorList>
    </citation>
    <scope>IDENTIFICATION</scope>
    <source>
        <strain evidence="4">TTRI</strain>
    </source>
</reference>
<dbReference type="InterPro" id="IPR029060">
    <property type="entry name" value="PIN-like_dom_sf"/>
</dbReference>
<evidence type="ECO:0000313" key="5">
    <source>
        <dbReference type="Proteomes" id="UP000078200"/>
    </source>
</evidence>
<dbReference type="SMART" id="SM00475">
    <property type="entry name" value="53EXOc"/>
    <property type="match status" value="1"/>
</dbReference>
<dbReference type="Gene3D" id="3.40.50.1010">
    <property type="entry name" value="5'-nuclease"/>
    <property type="match status" value="1"/>
</dbReference>
<evidence type="ECO:0000256" key="2">
    <source>
        <dbReference type="ARBA" id="ARBA00022801"/>
    </source>
</evidence>
<dbReference type="VEuPathDB" id="VectorBase:GAUT007461"/>
<dbReference type="InterPro" id="IPR038969">
    <property type="entry name" value="FEN"/>
</dbReference>
<dbReference type="SUPFAM" id="SSF88723">
    <property type="entry name" value="PIN domain-like"/>
    <property type="match status" value="1"/>
</dbReference>
<dbReference type="AlphaFoldDB" id="A0A1A9UK86"/>
<organism evidence="4 5">
    <name type="scientific">Glossina austeni</name>
    <name type="common">Savannah tsetse fly</name>
    <dbReference type="NCBI Taxonomy" id="7395"/>
    <lineage>
        <taxon>Eukaryota</taxon>
        <taxon>Metazoa</taxon>
        <taxon>Ecdysozoa</taxon>
        <taxon>Arthropoda</taxon>
        <taxon>Hexapoda</taxon>
        <taxon>Insecta</taxon>
        <taxon>Pterygota</taxon>
        <taxon>Neoptera</taxon>
        <taxon>Endopterygota</taxon>
        <taxon>Diptera</taxon>
        <taxon>Brachycera</taxon>
        <taxon>Muscomorpha</taxon>
        <taxon>Hippoboscoidea</taxon>
        <taxon>Glossinidae</taxon>
        <taxon>Glossina</taxon>
    </lineage>
</organism>
<dbReference type="GO" id="GO:0008409">
    <property type="term" value="F:5'-3' exonuclease activity"/>
    <property type="evidence" value="ECO:0007669"/>
    <property type="project" value="InterPro"/>
</dbReference>
<dbReference type="SUPFAM" id="SSF47807">
    <property type="entry name" value="5' to 3' exonuclease, C-terminal subdomain"/>
    <property type="match status" value="1"/>
</dbReference>
<dbReference type="Proteomes" id="UP000078200">
    <property type="component" value="Unassembled WGS sequence"/>
</dbReference>
<evidence type="ECO:0000259" key="3">
    <source>
        <dbReference type="SMART" id="SM00475"/>
    </source>
</evidence>
<protein>
    <recommendedName>
        <fullName evidence="3">5'-3' exonuclease domain-containing protein</fullName>
    </recommendedName>
</protein>
<dbReference type="Gene3D" id="1.10.150.20">
    <property type="entry name" value="5' to 3' exonuclease, C-terminal subdomain"/>
    <property type="match status" value="1"/>
</dbReference>
<dbReference type="InterPro" id="IPR020046">
    <property type="entry name" value="5-3_exonucl_a-hlix_arch_N"/>
</dbReference>
<dbReference type="GO" id="GO:0017108">
    <property type="term" value="F:5'-flap endonuclease activity"/>
    <property type="evidence" value="ECO:0007669"/>
    <property type="project" value="InterPro"/>
</dbReference>
<evidence type="ECO:0000256" key="1">
    <source>
        <dbReference type="ARBA" id="ARBA00022722"/>
    </source>
</evidence>
<dbReference type="EnsemblMetazoa" id="GAUT007461-RA">
    <property type="protein sequence ID" value="GAUT007461-PA"/>
    <property type="gene ID" value="GAUT007461"/>
</dbReference>
<keyword evidence="2" id="KW-0378">Hydrolase</keyword>
<proteinExistence type="predicted"/>
<sequence>MPNDLYVQIPSIKKILKSMGLFVFSINGIEADDIIGTISKLLENQDMMQLVSNNVNIIHVSSYQRFDPNAVYLKYQVFPHMISDYLALTGDTSDNIPGAPGIDILLNLKKSYF</sequence>
<keyword evidence="1" id="KW-0540">Nuclease</keyword>
<dbReference type="InterPro" id="IPR036279">
    <property type="entry name" value="5-3_exonuclease_C_sf"/>
</dbReference>
<dbReference type="PANTHER" id="PTHR42646">
    <property type="entry name" value="FLAP ENDONUCLEASE XNI"/>
    <property type="match status" value="1"/>
</dbReference>